<sequence length="548" mass="59291">MDVVTVKEADEPRPVPAVTPSAQVSVIVIAYNDAALVGEAVRSALAQGDAVAEVIAVDDASTDRTGPVLDDLAREHGRLRVIHRADNSGGCGTPRNDGLRAATGRFVMFLDSDDILPDGAVDALLGAALRHGTPVTAGLCVRRELPGPREVPWQPDLYREAAVHTPLAAHPELVGDTLCVNKLYDRAFLLDHGILFPDGRFTYEDFVFTSRVLAAAPSLAVVPEQVYIWHVRRSAAKQSISLDRRDVANWEARIEAHRTSVRILADAGHKRLAHAARTKFLDHDLRMYVRELHTRSADYRQEWWRLTRSYLAGFEESELLAATAPARWLARVLLASEAPVDPDRLTQLAARPGRLLPPYVRDGGRPVWSRELPGVELDGLDTLPAAELPVTIDAEPVLGTRCVLRLRVHDLYGRVKAAGPTAIEVELRRRADGRPGPVHTATLTPGPSGTVWTAETALDLGALLGRGGKDAATPVPWDLTARVRCADGSVLEGGLRAVGSGLRRHALPSGRHGLLLVQPYATTGGALALRMASGVRAAWHIAARKLGR</sequence>
<dbReference type="InterPro" id="IPR001173">
    <property type="entry name" value="Glyco_trans_2-like"/>
</dbReference>
<name>A0A8A1UMV1_STRR1</name>
<dbReference type="Gene3D" id="3.90.550.10">
    <property type="entry name" value="Spore Coat Polysaccharide Biosynthesis Protein SpsA, Chain A"/>
    <property type="match status" value="1"/>
</dbReference>
<dbReference type="SUPFAM" id="SSF53448">
    <property type="entry name" value="Nucleotide-diphospho-sugar transferases"/>
    <property type="match status" value="1"/>
</dbReference>
<proteinExistence type="predicted"/>
<dbReference type="GO" id="GO:0016758">
    <property type="term" value="F:hexosyltransferase activity"/>
    <property type="evidence" value="ECO:0007669"/>
    <property type="project" value="UniProtKB-ARBA"/>
</dbReference>
<accession>A0A8A1UMV1</accession>
<evidence type="ECO:0000313" key="3">
    <source>
        <dbReference type="Proteomes" id="UP000011074"/>
    </source>
</evidence>
<gene>
    <name evidence="2" type="ORF">SRIM_015620</name>
</gene>
<dbReference type="EMBL" id="CP048261">
    <property type="protein sequence ID" value="QST81397.1"/>
    <property type="molecule type" value="Genomic_DNA"/>
</dbReference>
<dbReference type="GeneID" id="66855404"/>
<dbReference type="PANTHER" id="PTHR22916:SF3">
    <property type="entry name" value="UDP-GLCNAC:BETAGAL BETA-1,3-N-ACETYLGLUCOSAMINYLTRANSFERASE-LIKE PROTEIN 1"/>
    <property type="match status" value="1"/>
</dbReference>
<dbReference type="RefSeq" id="WP_078575621.1">
    <property type="nucleotide sequence ID" value="NZ_CP048261.1"/>
</dbReference>
<dbReference type="Pfam" id="PF00535">
    <property type="entry name" value="Glycos_transf_2"/>
    <property type="match status" value="1"/>
</dbReference>
<evidence type="ECO:0000259" key="1">
    <source>
        <dbReference type="Pfam" id="PF00535"/>
    </source>
</evidence>
<organism evidence="2 3">
    <name type="scientific">Streptomyces rimosus subsp. rimosus (strain ATCC 10970 / DSM 40260 / JCM 4667 / NRRL 2234)</name>
    <dbReference type="NCBI Taxonomy" id="1265868"/>
    <lineage>
        <taxon>Bacteria</taxon>
        <taxon>Bacillati</taxon>
        <taxon>Actinomycetota</taxon>
        <taxon>Actinomycetes</taxon>
        <taxon>Kitasatosporales</taxon>
        <taxon>Streptomycetaceae</taxon>
        <taxon>Streptomyces</taxon>
    </lineage>
</organism>
<reference evidence="2" key="1">
    <citation type="submission" date="2012-12" db="EMBL/GenBank/DDBJ databases">
        <authorList>
            <person name="Pethick F.E."/>
            <person name="MacFadyen A.C."/>
            <person name="Tang Z."/>
            <person name="Sangal V."/>
            <person name="Tze-Tze L."/>
            <person name="Chu J."/>
            <person name="Guo M."/>
            <person name="Kirby R."/>
            <person name="Hoskisson P.A."/>
            <person name="Herron P.R."/>
            <person name="Hunter I.S."/>
        </authorList>
    </citation>
    <scope>NUCLEOTIDE SEQUENCE</scope>
    <source>
        <strain evidence="2">ATCC 10970</strain>
    </source>
</reference>
<reference evidence="2" key="3">
    <citation type="journal article" date="2021" name="bioRxiv">
        <title>Bilateral symmetry of linear streptomycete chromosomes.</title>
        <authorList>
            <person name="Algora-Gallardo L."/>
            <person name="Schniete J.K."/>
            <person name="Mark D.R."/>
            <person name="Hunter I.S."/>
            <person name="Herron P.R."/>
        </authorList>
    </citation>
    <scope>NUCLEOTIDE SEQUENCE</scope>
    <source>
        <strain evidence="2">ATCC 10970</strain>
    </source>
</reference>
<feature type="domain" description="Glycosyltransferase 2-like" evidence="1">
    <location>
        <begin position="25"/>
        <end position="144"/>
    </location>
</feature>
<dbReference type="PANTHER" id="PTHR22916">
    <property type="entry name" value="GLYCOSYLTRANSFERASE"/>
    <property type="match status" value="1"/>
</dbReference>
<reference evidence="2" key="2">
    <citation type="submission" date="2020-01" db="EMBL/GenBank/DDBJ databases">
        <authorList>
            <person name="Algora L."/>
            <person name="Schniete J.K."/>
            <person name="MacFadyen A."/>
            <person name="Hoskisson P.A."/>
            <person name="Hunter I.S."/>
            <person name="Herron P.R."/>
        </authorList>
    </citation>
    <scope>NUCLEOTIDE SEQUENCE</scope>
    <source>
        <strain evidence="2">ATCC 10970</strain>
    </source>
</reference>
<dbReference type="CDD" id="cd00761">
    <property type="entry name" value="Glyco_tranf_GTA_type"/>
    <property type="match status" value="1"/>
</dbReference>
<dbReference type="InterPro" id="IPR029044">
    <property type="entry name" value="Nucleotide-diphossugar_trans"/>
</dbReference>
<dbReference type="Proteomes" id="UP000011074">
    <property type="component" value="Chromosome"/>
</dbReference>
<protein>
    <submittedName>
        <fullName evidence="2">Glycosyltransferase family 2 protein</fullName>
    </submittedName>
</protein>
<dbReference type="AlphaFoldDB" id="A0A8A1UMV1"/>
<evidence type="ECO:0000313" key="2">
    <source>
        <dbReference type="EMBL" id="QST81397.1"/>
    </source>
</evidence>
<keyword evidence="2" id="KW-0808">Transferase</keyword>